<evidence type="ECO:0000313" key="3">
    <source>
        <dbReference type="Proteomes" id="UP000033423"/>
    </source>
</evidence>
<gene>
    <name evidence="2" type="ORF">MBAV_005521</name>
</gene>
<feature type="domain" description="Antirepressor protein ant N-terminal" evidence="1">
    <location>
        <begin position="35"/>
        <end position="145"/>
    </location>
</feature>
<reference evidence="2 3" key="1">
    <citation type="submission" date="2015-02" db="EMBL/GenBank/DDBJ databases">
        <title>Single-cell genomics of uncultivated deep-branching MTB reveals a conserved set of magnetosome genes.</title>
        <authorList>
            <person name="Kolinko S."/>
            <person name="Richter M."/>
            <person name="Glockner F.O."/>
            <person name="Brachmann A."/>
            <person name="Schuler D."/>
        </authorList>
    </citation>
    <scope>NUCLEOTIDE SEQUENCE [LARGE SCALE GENOMIC DNA]</scope>
    <source>
        <strain evidence="2">TM-1</strain>
    </source>
</reference>
<name>A0A0F3GK73_9BACT</name>
<organism evidence="2 3">
    <name type="scientific">Candidatus Magnetobacterium bavaricum</name>
    <dbReference type="NCBI Taxonomy" id="29290"/>
    <lineage>
        <taxon>Bacteria</taxon>
        <taxon>Pseudomonadati</taxon>
        <taxon>Nitrospirota</taxon>
        <taxon>Thermodesulfovibrionia</taxon>
        <taxon>Thermodesulfovibrionales</taxon>
        <taxon>Candidatus Magnetobacteriaceae</taxon>
        <taxon>Candidatus Magnetobacterium</taxon>
    </lineage>
</organism>
<dbReference type="Pfam" id="PF10547">
    <property type="entry name" value="P22_AR_N"/>
    <property type="match status" value="1"/>
</dbReference>
<protein>
    <submittedName>
        <fullName evidence="2">Protein containing Phage P22, antirepressor protein</fullName>
    </submittedName>
</protein>
<dbReference type="Proteomes" id="UP000033423">
    <property type="component" value="Unassembled WGS sequence"/>
</dbReference>
<accession>A0A0F3GK73</accession>
<evidence type="ECO:0000259" key="1">
    <source>
        <dbReference type="Pfam" id="PF10547"/>
    </source>
</evidence>
<keyword evidence="3" id="KW-1185">Reference proteome</keyword>
<dbReference type="PRINTS" id="PR01994">
    <property type="entry name" value="ANTIREPRESSR"/>
</dbReference>
<dbReference type="EMBL" id="LACI01002375">
    <property type="protein sequence ID" value="KJU82276.1"/>
    <property type="molecule type" value="Genomic_DNA"/>
</dbReference>
<proteinExistence type="predicted"/>
<dbReference type="AlphaFoldDB" id="A0A0F3GK73"/>
<evidence type="ECO:0000313" key="2">
    <source>
        <dbReference type="EMBL" id="KJU82276.1"/>
    </source>
</evidence>
<dbReference type="InterPro" id="IPR018875">
    <property type="entry name" value="Antirepressor_Ant_N"/>
</dbReference>
<sequence length="210" mass="24078">MAAPEAATTLGIFNAKTSNFWRCFMHTQNLPAVRQIPFHDDILIAIEQDSKIYVAMKPICEALGLDWRSQRTKIHVDEILSKGVVVTTTPSPGGPQETTFLELKKFHGWLFKISTRRVKNPDTRAKLVRYQEECYDVLYEHFSGKVVDKPALTPKPVADKPPLRIKHTPQPTHAIYQELTGLEMSYGYIVLEYENVRFTFTSPVRPQYLN</sequence>
<comment type="caution">
    <text evidence="2">The sequence shown here is derived from an EMBL/GenBank/DDBJ whole genome shotgun (WGS) entry which is preliminary data.</text>
</comment>